<reference evidence="2 3" key="1">
    <citation type="journal article" date="2018" name="Evol. Lett.">
        <title>Horizontal gene cluster transfer increased hallucinogenic mushroom diversity.</title>
        <authorList>
            <person name="Reynolds H.T."/>
            <person name="Vijayakumar V."/>
            <person name="Gluck-Thaler E."/>
            <person name="Korotkin H.B."/>
            <person name="Matheny P.B."/>
            <person name="Slot J.C."/>
        </authorList>
    </citation>
    <scope>NUCLEOTIDE SEQUENCE [LARGE SCALE GENOMIC DNA]</scope>
    <source>
        <strain evidence="2 3">2629</strain>
    </source>
</reference>
<name>A0A409YBF2_9AGAR</name>
<keyword evidence="3" id="KW-1185">Reference proteome</keyword>
<proteinExistence type="predicted"/>
<dbReference type="Proteomes" id="UP000284842">
    <property type="component" value="Unassembled WGS sequence"/>
</dbReference>
<organism evidence="2 3">
    <name type="scientific">Panaeolus cyanescens</name>
    <dbReference type="NCBI Taxonomy" id="181874"/>
    <lineage>
        <taxon>Eukaryota</taxon>
        <taxon>Fungi</taxon>
        <taxon>Dikarya</taxon>
        <taxon>Basidiomycota</taxon>
        <taxon>Agaricomycotina</taxon>
        <taxon>Agaricomycetes</taxon>
        <taxon>Agaricomycetidae</taxon>
        <taxon>Agaricales</taxon>
        <taxon>Agaricineae</taxon>
        <taxon>Galeropsidaceae</taxon>
        <taxon>Panaeolus</taxon>
    </lineage>
</organism>
<comment type="caution">
    <text evidence="2">The sequence shown here is derived from an EMBL/GenBank/DDBJ whole genome shotgun (WGS) entry which is preliminary data.</text>
</comment>
<accession>A0A409YBF2</accession>
<evidence type="ECO:0000313" key="3">
    <source>
        <dbReference type="Proteomes" id="UP000284842"/>
    </source>
</evidence>
<feature type="compositionally biased region" description="Basic and acidic residues" evidence="1">
    <location>
        <begin position="502"/>
        <end position="521"/>
    </location>
</feature>
<protein>
    <recommendedName>
        <fullName evidence="4">F-box domain-containing protein</fullName>
    </recommendedName>
</protein>
<dbReference type="OrthoDB" id="3122813at2759"/>
<dbReference type="AlphaFoldDB" id="A0A409YBF2"/>
<evidence type="ECO:0008006" key="4">
    <source>
        <dbReference type="Google" id="ProtNLM"/>
    </source>
</evidence>
<feature type="region of interest" description="Disordered" evidence="1">
    <location>
        <begin position="501"/>
        <end position="521"/>
    </location>
</feature>
<sequence>MTLSNTGPSHIVSQPIFPLELFKEAIDHLAASLPEQTELKATMKPLCLVSKGFLSICRRYVFQEINIGLIDKCQKASIRRLNNLAKLLHDQPPLARRVQALNGSIFSNPTLTGNARCLKILNGNTALTPFFNLPNVRSMTISQNKRAKQRFDYSSTSQADASFYGRDALLRSYIAHGSLTKLALHDIKDIHIVTILSSPTLTTLILKECSIREISEVPSESDLSSGFNLIEYCSIKTTDNSLFILSFCHNLQRLYFDSRSEFQPPNSDLVRPPVLDDKGVECLPFSKLTGAEFGAWDLNDVDWHSFYLAAENKGMLALPELKRVKFSVVNGYQEDPGSNNRRGWLHEVDTLFKHMSALSHLHLSGISMRFLKLEQCVFACHHTLKTLIIDWEFFHRESEFDEGPYHGYGVESLRKINLSALESAHLNIDLGMVSFDTLKSKLHLKQFQMLREAFVVNGAHNFPMLKLLKVDVLLSVEPEEEENGLNVMCGMKPVDSVDMEGEDHNPEMQNTDAERVGKDSGIRREAEVKTMYDEAVRSIGKEAQFVFECEVKLAQRTFECPDEKPVDMTRDETRMH</sequence>
<evidence type="ECO:0000313" key="2">
    <source>
        <dbReference type="EMBL" id="PPR00344.1"/>
    </source>
</evidence>
<dbReference type="SUPFAM" id="SSF52047">
    <property type="entry name" value="RNI-like"/>
    <property type="match status" value="1"/>
</dbReference>
<evidence type="ECO:0000256" key="1">
    <source>
        <dbReference type="SAM" id="MobiDB-lite"/>
    </source>
</evidence>
<dbReference type="InParanoid" id="A0A409YBF2"/>
<gene>
    <name evidence="2" type="ORF">CVT24_004365</name>
</gene>
<dbReference type="EMBL" id="NHTK01001316">
    <property type="protein sequence ID" value="PPR00344.1"/>
    <property type="molecule type" value="Genomic_DNA"/>
</dbReference>